<organism evidence="2 3">
    <name type="scientific">Sphaeroforma arctica JP610</name>
    <dbReference type="NCBI Taxonomy" id="667725"/>
    <lineage>
        <taxon>Eukaryota</taxon>
        <taxon>Ichthyosporea</taxon>
        <taxon>Ichthyophonida</taxon>
        <taxon>Sphaeroforma</taxon>
    </lineage>
</organism>
<keyword evidence="3" id="KW-1185">Reference proteome</keyword>
<evidence type="ECO:0000256" key="1">
    <source>
        <dbReference type="SAM" id="MobiDB-lite"/>
    </source>
</evidence>
<gene>
    <name evidence="2" type="ORF">SARC_04189</name>
</gene>
<name>A0A0L0G3E3_9EUKA</name>
<dbReference type="Proteomes" id="UP000054560">
    <property type="component" value="Unassembled WGS sequence"/>
</dbReference>
<feature type="compositionally biased region" description="Polar residues" evidence="1">
    <location>
        <begin position="75"/>
        <end position="89"/>
    </location>
</feature>
<sequence length="113" mass="12203">MADERVKRSQLKLKIQNATHRHKQLSSGLDVAEPPPRTHQSAEDAILQLGLIGEQGELPKNRTDLIGSDQKGALSASSSVPRFSDSPNSRQHRAKTVSGHLASGKPGSRPTHL</sequence>
<feature type="region of interest" description="Disordered" evidence="1">
    <location>
        <begin position="1"/>
        <end position="43"/>
    </location>
</feature>
<feature type="region of interest" description="Disordered" evidence="1">
    <location>
        <begin position="58"/>
        <end position="113"/>
    </location>
</feature>
<evidence type="ECO:0000313" key="3">
    <source>
        <dbReference type="Proteomes" id="UP000054560"/>
    </source>
</evidence>
<dbReference type="EMBL" id="KQ241824">
    <property type="protein sequence ID" value="KNC83565.1"/>
    <property type="molecule type" value="Genomic_DNA"/>
</dbReference>
<dbReference type="AlphaFoldDB" id="A0A0L0G3E3"/>
<dbReference type="GeneID" id="25904693"/>
<reference evidence="2 3" key="1">
    <citation type="submission" date="2011-02" db="EMBL/GenBank/DDBJ databases">
        <title>The Genome Sequence of Sphaeroforma arctica JP610.</title>
        <authorList>
            <consortium name="The Broad Institute Genome Sequencing Platform"/>
            <person name="Russ C."/>
            <person name="Cuomo C."/>
            <person name="Young S.K."/>
            <person name="Zeng Q."/>
            <person name="Gargeya S."/>
            <person name="Alvarado L."/>
            <person name="Berlin A."/>
            <person name="Chapman S.B."/>
            <person name="Chen Z."/>
            <person name="Freedman E."/>
            <person name="Gellesch M."/>
            <person name="Goldberg J."/>
            <person name="Griggs A."/>
            <person name="Gujja S."/>
            <person name="Heilman E."/>
            <person name="Heiman D."/>
            <person name="Howarth C."/>
            <person name="Mehta T."/>
            <person name="Neiman D."/>
            <person name="Pearson M."/>
            <person name="Roberts A."/>
            <person name="Saif S."/>
            <person name="Shea T."/>
            <person name="Shenoy N."/>
            <person name="Sisk P."/>
            <person name="Stolte C."/>
            <person name="Sykes S."/>
            <person name="White J."/>
            <person name="Yandava C."/>
            <person name="Burger G."/>
            <person name="Gray M.W."/>
            <person name="Holland P.W.H."/>
            <person name="King N."/>
            <person name="Lang F.B.F."/>
            <person name="Roger A.J."/>
            <person name="Ruiz-Trillo I."/>
            <person name="Haas B."/>
            <person name="Nusbaum C."/>
            <person name="Birren B."/>
        </authorList>
    </citation>
    <scope>NUCLEOTIDE SEQUENCE [LARGE SCALE GENOMIC DNA]</scope>
    <source>
        <strain evidence="2 3">JP610</strain>
    </source>
</reference>
<evidence type="ECO:0000313" key="2">
    <source>
        <dbReference type="EMBL" id="KNC83565.1"/>
    </source>
</evidence>
<protein>
    <submittedName>
        <fullName evidence="2">Uncharacterized protein</fullName>
    </submittedName>
</protein>
<dbReference type="RefSeq" id="XP_014157467.1">
    <property type="nucleotide sequence ID" value="XM_014301992.1"/>
</dbReference>
<proteinExistence type="predicted"/>
<accession>A0A0L0G3E3</accession>